<sequence>MLLTSNILQSYTRSGQRNSRVSLLKSSASSSTPSSLPSTTSAKPSMPPLPGFSDNGFSSRTDTVAASQALLRPLIPYFLPGKARVKIPVTSGAHFDDTAAELEGYARPLWVVASLVASQQRNAKEYDTTSNSLVIHWIKGLENGVDPSHREYWGAIGDWDQRMVEAEVISFALLSAPDYFYKPLPEIAKSNLKTWLEGLNAKVMPENNWHWFRVFSNLALIKVCGADEDEYFSLIDKDLDTLDKFYIGQGWSSDGVWRPARADAKSEGKGEDAAWGRHADYYSGSFAIQFSQIMYSKLASDIDSTRCEIFKKRADQFIRSFWAYFDTDGAAIPFGRSLCYKFAMGAFYAAFSYAGLCDDSDPLTSHGSVKGMLLRHLRWWAAHSQDSFWPDGTLNIGHLYPNMYMSENYNSPQSPYWALKSLIVIALAEDDPFWAAQELPHPLDETSTEPGKTGIQVVKPARQIVCNHTSGNHHFLLSSGQFCVWPMKATQAKYAKFAYSSAFGFSVPTGPLLAQIAPDSTLALSRDAGETWTTRWISIGETEFPAVQVQGHKTGVTAMVSRWKPWSSANITVESTIIPPCDKWPDWHLRIHRIRSESPSDIPLTAVEGGFAISAPRKTNDRIIQTTKLPGAKHVPFENLAGNSRAIETAEAALIVSEAGASGITNLRPADNGAISRGDVMRPDPNTNIMTTKTMIPNIRHEERSLGPAGFTIASAIFAIASKQDTINEVEAKWRRRPMLSFTNEGTMVIS</sequence>
<dbReference type="STRING" id="1245745.A0A0A2VHA2"/>
<dbReference type="InterPro" id="IPR049349">
    <property type="entry name" value="DUF2264_N"/>
</dbReference>
<dbReference type="PIRSF" id="PIRSF014753">
    <property type="entry name" value="UCP014753"/>
    <property type="match status" value="1"/>
</dbReference>
<dbReference type="PANTHER" id="PTHR35339:SF2">
    <property type="entry name" value="DUF2264 DOMAIN-CONTAINING PROTEIN-RELATED"/>
    <property type="match status" value="1"/>
</dbReference>
<evidence type="ECO:0000259" key="2">
    <source>
        <dbReference type="Pfam" id="PF10022"/>
    </source>
</evidence>
<dbReference type="eggNOG" id="ENOG502QU9P">
    <property type="taxonomic scope" value="Eukaryota"/>
</dbReference>
<feature type="region of interest" description="Disordered" evidence="1">
    <location>
        <begin position="18"/>
        <end position="57"/>
    </location>
</feature>
<feature type="domain" description="DUF2264" evidence="3">
    <location>
        <begin position="455"/>
        <end position="740"/>
    </location>
</feature>
<dbReference type="Pfam" id="PF10022">
    <property type="entry name" value="DUF2264"/>
    <property type="match status" value="1"/>
</dbReference>
<proteinExistence type="predicted"/>
<dbReference type="Proteomes" id="UP000030106">
    <property type="component" value="Unassembled WGS sequence"/>
</dbReference>
<feature type="compositionally biased region" description="Low complexity" evidence="1">
    <location>
        <begin position="22"/>
        <end position="44"/>
    </location>
</feature>
<dbReference type="InterPro" id="IPR016624">
    <property type="entry name" value="UCP014753"/>
</dbReference>
<protein>
    <recommendedName>
        <fullName evidence="6">DUF2264 domain protein</fullName>
    </recommendedName>
</protein>
<evidence type="ECO:0000259" key="3">
    <source>
        <dbReference type="Pfam" id="PF20938"/>
    </source>
</evidence>
<reference evidence="4 5" key="1">
    <citation type="submission" date="2012-10" db="EMBL/GenBank/DDBJ databases">
        <title>Genome sequencing and analysis of entomopathogenic fungi Beauveria bassiana D1-5.</title>
        <authorList>
            <person name="Li Q."/>
            <person name="Wang L."/>
            <person name="Zhang Z."/>
            <person name="Wang Q."/>
            <person name="Ren J."/>
            <person name="Wang M."/>
            <person name="Xu W."/>
            <person name="Wang J."/>
            <person name="Lu Y."/>
            <person name="Du Q."/>
            <person name="Sun Z."/>
        </authorList>
    </citation>
    <scope>NUCLEOTIDE SEQUENCE [LARGE SCALE GENOMIC DNA]</scope>
    <source>
        <strain evidence="4 5">D1-5</strain>
    </source>
</reference>
<name>A0A0A2VHA2_BEABA</name>
<evidence type="ECO:0000313" key="4">
    <source>
        <dbReference type="EMBL" id="KGQ05520.1"/>
    </source>
</evidence>
<dbReference type="HOGENOM" id="CLU_028269_1_0_1"/>
<evidence type="ECO:0000313" key="5">
    <source>
        <dbReference type="Proteomes" id="UP000030106"/>
    </source>
</evidence>
<dbReference type="AlphaFoldDB" id="A0A0A2VHA2"/>
<dbReference type="PANTHER" id="PTHR35339">
    <property type="entry name" value="LINALOOL DEHYDRATASE_ISOMERASE DOMAIN-CONTAINING PROTEIN"/>
    <property type="match status" value="1"/>
</dbReference>
<dbReference type="EMBL" id="ANFO01000942">
    <property type="protein sequence ID" value="KGQ05520.1"/>
    <property type="molecule type" value="Genomic_DNA"/>
</dbReference>
<dbReference type="OrthoDB" id="5150166at2759"/>
<feature type="domain" description="DUF2264" evidence="2">
    <location>
        <begin position="59"/>
        <end position="440"/>
    </location>
</feature>
<accession>A0A0A2VHA2</accession>
<organism evidence="4 5">
    <name type="scientific">Beauveria bassiana D1-5</name>
    <dbReference type="NCBI Taxonomy" id="1245745"/>
    <lineage>
        <taxon>Eukaryota</taxon>
        <taxon>Fungi</taxon>
        <taxon>Dikarya</taxon>
        <taxon>Ascomycota</taxon>
        <taxon>Pezizomycotina</taxon>
        <taxon>Sordariomycetes</taxon>
        <taxon>Hypocreomycetidae</taxon>
        <taxon>Hypocreales</taxon>
        <taxon>Cordycipitaceae</taxon>
        <taxon>Beauveria</taxon>
    </lineage>
</organism>
<evidence type="ECO:0000256" key="1">
    <source>
        <dbReference type="SAM" id="MobiDB-lite"/>
    </source>
</evidence>
<dbReference type="InterPro" id="IPR049237">
    <property type="entry name" value="DUF2264_C"/>
</dbReference>
<evidence type="ECO:0008006" key="6">
    <source>
        <dbReference type="Google" id="ProtNLM"/>
    </source>
</evidence>
<gene>
    <name evidence="4" type="ORF">BBAD15_g9267</name>
</gene>
<comment type="caution">
    <text evidence="4">The sequence shown here is derived from an EMBL/GenBank/DDBJ whole genome shotgun (WGS) entry which is preliminary data.</text>
</comment>
<dbReference type="Pfam" id="PF20938">
    <property type="entry name" value="DUF2264_C"/>
    <property type="match status" value="1"/>
</dbReference>